<name>A0A2P2QRP6_RHIMU</name>
<organism evidence="1">
    <name type="scientific">Rhizophora mucronata</name>
    <name type="common">Asiatic mangrove</name>
    <dbReference type="NCBI Taxonomy" id="61149"/>
    <lineage>
        <taxon>Eukaryota</taxon>
        <taxon>Viridiplantae</taxon>
        <taxon>Streptophyta</taxon>
        <taxon>Embryophyta</taxon>
        <taxon>Tracheophyta</taxon>
        <taxon>Spermatophyta</taxon>
        <taxon>Magnoliopsida</taxon>
        <taxon>eudicotyledons</taxon>
        <taxon>Gunneridae</taxon>
        <taxon>Pentapetalae</taxon>
        <taxon>rosids</taxon>
        <taxon>fabids</taxon>
        <taxon>Malpighiales</taxon>
        <taxon>Rhizophoraceae</taxon>
        <taxon>Rhizophora</taxon>
    </lineage>
</organism>
<sequence length="26" mass="3084">MTLAHTKNRPTLHHVVVRQKKCFQPI</sequence>
<accession>A0A2P2QRP6</accession>
<evidence type="ECO:0000313" key="1">
    <source>
        <dbReference type="EMBL" id="MBX69680.1"/>
    </source>
</evidence>
<dbReference type="AlphaFoldDB" id="A0A2P2QRP6"/>
<protein>
    <submittedName>
        <fullName evidence="1">Uncharacterized protein</fullName>
    </submittedName>
</protein>
<dbReference type="EMBL" id="GGEC01089196">
    <property type="protein sequence ID" value="MBX69680.1"/>
    <property type="molecule type" value="Transcribed_RNA"/>
</dbReference>
<reference evidence="1" key="1">
    <citation type="submission" date="2018-02" db="EMBL/GenBank/DDBJ databases">
        <title>Rhizophora mucronata_Transcriptome.</title>
        <authorList>
            <person name="Meera S.P."/>
            <person name="Sreeshan A."/>
            <person name="Augustine A."/>
        </authorList>
    </citation>
    <scope>NUCLEOTIDE SEQUENCE</scope>
    <source>
        <tissue evidence="1">Leaf</tissue>
    </source>
</reference>
<proteinExistence type="predicted"/>